<dbReference type="SMART" id="SM00353">
    <property type="entry name" value="HLH"/>
    <property type="match status" value="1"/>
</dbReference>
<evidence type="ECO:0000256" key="1">
    <source>
        <dbReference type="ARBA" id="ARBA00004123"/>
    </source>
</evidence>
<dbReference type="Gramene" id="LPERR02G17000.1">
    <property type="protein sequence ID" value="LPERR02G17000.1"/>
    <property type="gene ID" value="LPERR02G17000"/>
</dbReference>
<dbReference type="HOGENOM" id="CLU_044413_0_0_1"/>
<dbReference type="InterPro" id="IPR036638">
    <property type="entry name" value="HLH_DNA-bd_sf"/>
</dbReference>
<evidence type="ECO:0000256" key="3">
    <source>
        <dbReference type="ARBA" id="ARBA00023015"/>
    </source>
</evidence>
<keyword evidence="5" id="KW-0539">Nucleus</keyword>
<feature type="region of interest" description="Disordered" evidence="6">
    <location>
        <begin position="227"/>
        <end position="264"/>
    </location>
</feature>
<reference evidence="9" key="2">
    <citation type="submission" date="2013-12" db="EMBL/GenBank/DDBJ databases">
        <authorList>
            <person name="Yu Y."/>
            <person name="Lee S."/>
            <person name="de Baynast K."/>
            <person name="Wissotski M."/>
            <person name="Liu L."/>
            <person name="Talag J."/>
            <person name="Goicoechea J."/>
            <person name="Angelova A."/>
            <person name="Jetty R."/>
            <person name="Kudrna D."/>
            <person name="Golser W."/>
            <person name="Rivera L."/>
            <person name="Zhang J."/>
            <person name="Wing R."/>
        </authorList>
    </citation>
    <scope>NUCLEOTIDE SEQUENCE</scope>
</reference>
<comment type="subcellular location">
    <subcellularLocation>
        <location evidence="1">Nucleus</location>
    </subcellularLocation>
</comment>
<dbReference type="GO" id="GO:0000981">
    <property type="term" value="F:DNA-binding transcription factor activity, RNA polymerase II-specific"/>
    <property type="evidence" value="ECO:0007669"/>
    <property type="project" value="TreeGrafter"/>
</dbReference>
<proteinExistence type="inferred from homology"/>
<feature type="domain" description="BHLH" evidence="7">
    <location>
        <begin position="318"/>
        <end position="361"/>
    </location>
</feature>
<feature type="region of interest" description="Disordered" evidence="6">
    <location>
        <begin position="385"/>
        <end position="407"/>
    </location>
</feature>
<dbReference type="PANTHER" id="PTHR16223:SF215">
    <property type="entry name" value="OS02G0564700 PROTEIN"/>
    <property type="match status" value="1"/>
</dbReference>
<feature type="region of interest" description="Disordered" evidence="6">
    <location>
        <begin position="294"/>
        <end position="317"/>
    </location>
</feature>
<comment type="similarity">
    <text evidence="2">Belongs to the bHLH protein family.</text>
</comment>
<dbReference type="GO" id="GO:0000978">
    <property type="term" value="F:RNA polymerase II cis-regulatory region sequence-specific DNA binding"/>
    <property type="evidence" value="ECO:0007669"/>
    <property type="project" value="TreeGrafter"/>
</dbReference>
<keyword evidence="3" id="KW-0805">Transcription regulation</keyword>
<evidence type="ECO:0000256" key="5">
    <source>
        <dbReference type="ARBA" id="ARBA00023242"/>
    </source>
</evidence>
<reference evidence="8 9" key="1">
    <citation type="submission" date="2012-08" db="EMBL/GenBank/DDBJ databases">
        <title>Oryza genome evolution.</title>
        <authorList>
            <person name="Wing R.A."/>
        </authorList>
    </citation>
    <scope>NUCLEOTIDE SEQUENCE</scope>
</reference>
<dbReference type="eggNOG" id="ENOG502QRMQ">
    <property type="taxonomic scope" value="Eukaryota"/>
</dbReference>
<dbReference type="InterPro" id="IPR045843">
    <property type="entry name" value="IND-like"/>
</dbReference>
<dbReference type="PANTHER" id="PTHR16223">
    <property type="entry name" value="TRANSCRIPTION FACTOR BHLH83-RELATED"/>
    <property type="match status" value="1"/>
</dbReference>
<evidence type="ECO:0000313" key="9">
    <source>
        <dbReference type="Proteomes" id="UP000032180"/>
    </source>
</evidence>
<dbReference type="EnsemblPlants" id="LPERR02G17000.1">
    <property type="protein sequence ID" value="LPERR02G17000.1"/>
    <property type="gene ID" value="LPERR02G17000"/>
</dbReference>
<accession>A0A0D9VH97</accession>
<reference evidence="8" key="3">
    <citation type="submission" date="2015-04" db="UniProtKB">
        <authorList>
            <consortium name="EnsemblPlants"/>
        </authorList>
    </citation>
    <scope>IDENTIFICATION</scope>
</reference>
<dbReference type="GO" id="GO:0005634">
    <property type="term" value="C:nucleus"/>
    <property type="evidence" value="ECO:0007669"/>
    <property type="project" value="UniProtKB-SubCell"/>
</dbReference>
<name>A0A0D9VH97_9ORYZ</name>
<dbReference type="Proteomes" id="UP000032180">
    <property type="component" value="Chromosome 2"/>
</dbReference>
<feature type="compositionally biased region" description="Polar residues" evidence="6">
    <location>
        <begin position="236"/>
        <end position="258"/>
    </location>
</feature>
<organism evidence="8 9">
    <name type="scientific">Leersia perrieri</name>
    <dbReference type="NCBI Taxonomy" id="77586"/>
    <lineage>
        <taxon>Eukaryota</taxon>
        <taxon>Viridiplantae</taxon>
        <taxon>Streptophyta</taxon>
        <taxon>Embryophyta</taxon>
        <taxon>Tracheophyta</taxon>
        <taxon>Spermatophyta</taxon>
        <taxon>Magnoliopsida</taxon>
        <taxon>Liliopsida</taxon>
        <taxon>Poales</taxon>
        <taxon>Poaceae</taxon>
        <taxon>BOP clade</taxon>
        <taxon>Oryzoideae</taxon>
        <taxon>Oryzeae</taxon>
        <taxon>Oryzinae</taxon>
        <taxon>Leersia</taxon>
    </lineage>
</organism>
<dbReference type="AlphaFoldDB" id="A0A0D9VH97"/>
<keyword evidence="4" id="KW-0804">Transcription</keyword>
<evidence type="ECO:0000256" key="4">
    <source>
        <dbReference type="ARBA" id="ARBA00023163"/>
    </source>
</evidence>
<protein>
    <recommendedName>
        <fullName evidence="7">BHLH domain-containing protein</fullName>
    </recommendedName>
</protein>
<dbReference type="Gene3D" id="4.10.280.10">
    <property type="entry name" value="Helix-loop-helix DNA-binding domain"/>
    <property type="match status" value="1"/>
</dbReference>
<evidence type="ECO:0000256" key="2">
    <source>
        <dbReference type="ARBA" id="ARBA00005510"/>
    </source>
</evidence>
<evidence type="ECO:0000256" key="6">
    <source>
        <dbReference type="SAM" id="MobiDB-lite"/>
    </source>
</evidence>
<evidence type="ECO:0000313" key="8">
    <source>
        <dbReference type="EnsemblPlants" id="LPERR02G17000.1"/>
    </source>
</evidence>
<evidence type="ECO:0000259" key="7">
    <source>
        <dbReference type="SMART" id="SM00353"/>
    </source>
</evidence>
<sequence length="451" mass="48924">MEKGDDVIFCLLGLRRSAYAQILQHRDTHLSINHQTLVFFLPAELNRLYIYSLTSPPPVSALHSPVLLHPLSPSPDSNFFSFCREIERMGIDPFMPWWSSSIADTSSGIHVAATSAVDEATSSFLGEASTAKLQVNLLMQAELLQQQQHQSEGIGLAAMDDATAAAAALMLGVPPPPPCFGFGGRITNNGDLLQQEGDGSMYPPRVVDTLLPSPQLQLIDDTEINTGNLLSFAPPGQQQFTPNTGNLQIGQKPTQSYSGKKGSAASPVNLSEVLPNGNGSSSAWDGALLLNGNGSSAGNGARKPRVRARRGQATDPHSIAERVRREKISDRMKDLQELTNKASMLDDIIDYVKLLQFQVNVLSRSRLGATKADAIFPLPREPKTEGSGILLRPRSSGERQGQSESELAVEVKDEALQLMEESMMTAMQFLQSKGFIFMPLSLASEMRGQKI</sequence>
<dbReference type="STRING" id="77586.A0A0D9VH97"/>
<dbReference type="GO" id="GO:0046983">
    <property type="term" value="F:protein dimerization activity"/>
    <property type="evidence" value="ECO:0007669"/>
    <property type="project" value="InterPro"/>
</dbReference>
<dbReference type="SUPFAM" id="SSF47459">
    <property type="entry name" value="HLH, helix-loop-helix DNA-binding domain"/>
    <property type="match status" value="1"/>
</dbReference>
<dbReference type="InterPro" id="IPR011598">
    <property type="entry name" value="bHLH_dom"/>
</dbReference>
<keyword evidence="9" id="KW-1185">Reference proteome</keyword>